<dbReference type="Proteomes" id="UP000642284">
    <property type="component" value="Unassembled WGS sequence"/>
</dbReference>
<feature type="region of interest" description="Disordered" evidence="1">
    <location>
        <begin position="1"/>
        <end position="27"/>
    </location>
</feature>
<dbReference type="EMBL" id="JACTVJ010000035">
    <property type="protein sequence ID" value="MBC9719164.1"/>
    <property type="molecule type" value="Genomic_DNA"/>
</dbReference>
<feature type="compositionally biased region" description="Low complexity" evidence="1">
    <location>
        <begin position="13"/>
        <end position="22"/>
    </location>
</feature>
<comment type="caution">
    <text evidence="2">The sequence shown here is derived from an EMBL/GenBank/DDBJ whole genome shotgun (WGS) entry which is preliminary data.</text>
</comment>
<dbReference type="RefSeq" id="WP_187819588.1">
    <property type="nucleotide sequence ID" value="NZ_JACTVJ010000035.1"/>
</dbReference>
<proteinExistence type="predicted"/>
<sequence>MAWTMRLPEAEETALAQQAATEGRSKQDITRDAVRLYLMRHRKWEEPMDLPSFDLGGDPVTRDEIRKAVTQGVAERQARNA</sequence>
<evidence type="ECO:0000313" key="2">
    <source>
        <dbReference type="EMBL" id="MBC9719164.1"/>
    </source>
</evidence>
<protein>
    <submittedName>
        <fullName evidence="2">CopG family transcriptional regulator</fullName>
    </submittedName>
</protein>
<keyword evidence="3" id="KW-1185">Reference proteome</keyword>
<gene>
    <name evidence="2" type="ORF">H9Y04_42300</name>
</gene>
<name>A0ABR7SUI7_9ACTN</name>
<organism evidence="2 3">
    <name type="scientific">Streptomyces polyasparticus</name>
    <dbReference type="NCBI Taxonomy" id="2767826"/>
    <lineage>
        <taxon>Bacteria</taxon>
        <taxon>Bacillati</taxon>
        <taxon>Actinomycetota</taxon>
        <taxon>Actinomycetes</taxon>
        <taxon>Kitasatosporales</taxon>
        <taxon>Streptomycetaceae</taxon>
        <taxon>Streptomyces</taxon>
    </lineage>
</organism>
<reference evidence="2 3" key="1">
    <citation type="submission" date="2020-08" db="EMBL/GenBank/DDBJ databases">
        <title>Genemic of Streptomyces polyaspartic.</title>
        <authorList>
            <person name="Liu W."/>
        </authorList>
    </citation>
    <scope>NUCLEOTIDE SEQUENCE [LARGE SCALE GENOMIC DNA]</scope>
    <source>
        <strain evidence="2 3">TRM66268-LWL</strain>
    </source>
</reference>
<evidence type="ECO:0000256" key="1">
    <source>
        <dbReference type="SAM" id="MobiDB-lite"/>
    </source>
</evidence>
<evidence type="ECO:0000313" key="3">
    <source>
        <dbReference type="Proteomes" id="UP000642284"/>
    </source>
</evidence>
<accession>A0ABR7SUI7</accession>